<evidence type="ECO:0000313" key="1">
    <source>
        <dbReference type="EMBL" id="KAK4496696.1"/>
    </source>
</evidence>
<dbReference type="Proteomes" id="UP001305779">
    <property type="component" value="Unassembled WGS sequence"/>
</dbReference>
<name>A0ABR0E5J7_ZASCE</name>
<keyword evidence="2" id="KW-1185">Reference proteome</keyword>
<organism evidence="1 2">
    <name type="scientific">Zasmidium cellare</name>
    <name type="common">Wine cellar mold</name>
    <name type="synonym">Racodium cellare</name>
    <dbReference type="NCBI Taxonomy" id="395010"/>
    <lineage>
        <taxon>Eukaryota</taxon>
        <taxon>Fungi</taxon>
        <taxon>Dikarya</taxon>
        <taxon>Ascomycota</taxon>
        <taxon>Pezizomycotina</taxon>
        <taxon>Dothideomycetes</taxon>
        <taxon>Dothideomycetidae</taxon>
        <taxon>Mycosphaerellales</taxon>
        <taxon>Mycosphaerellaceae</taxon>
        <taxon>Zasmidium</taxon>
    </lineage>
</organism>
<accession>A0ABR0E5J7</accession>
<evidence type="ECO:0000313" key="2">
    <source>
        <dbReference type="Proteomes" id="UP001305779"/>
    </source>
</evidence>
<gene>
    <name evidence="1" type="ORF">PRZ48_012679</name>
</gene>
<proteinExistence type="predicted"/>
<dbReference type="EMBL" id="JAXOVC010000010">
    <property type="protein sequence ID" value="KAK4496696.1"/>
    <property type="molecule type" value="Genomic_DNA"/>
</dbReference>
<sequence>MTHLTSHSSRIEVVWTTLNFALKLVSRIEQNTADFWKTNDQGKQNADLVKLNTDTINQNHEQVTYKIEETISITYAPNAWSNRGLIMRLLG</sequence>
<protein>
    <submittedName>
        <fullName evidence="1">Uncharacterized protein</fullName>
    </submittedName>
</protein>
<comment type="caution">
    <text evidence="1">The sequence shown here is derived from an EMBL/GenBank/DDBJ whole genome shotgun (WGS) entry which is preliminary data.</text>
</comment>
<reference evidence="1 2" key="1">
    <citation type="journal article" date="2023" name="G3 (Bethesda)">
        <title>A chromosome-level genome assembly of Zasmidium syzygii isolated from banana leaves.</title>
        <authorList>
            <person name="van Westerhoven A.C."/>
            <person name="Mehrabi R."/>
            <person name="Talebi R."/>
            <person name="Steentjes M.B.F."/>
            <person name="Corcolon B."/>
            <person name="Chong P.A."/>
            <person name="Kema G.H.J."/>
            <person name="Seidl M.F."/>
        </authorList>
    </citation>
    <scope>NUCLEOTIDE SEQUENCE [LARGE SCALE GENOMIC DNA]</scope>
    <source>
        <strain evidence="1 2">P124</strain>
    </source>
</reference>